<evidence type="ECO:0000313" key="3">
    <source>
        <dbReference type="Proteomes" id="UP001358586"/>
    </source>
</evidence>
<name>A0ABR0N6D4_GOSAR</name>
<dbReference type="Proteomes" id="UP001358586">
    <property type="component" value="Chromosome 11"/>
</dbReference>
<evidence type="ECO:0000256" key="1">
    <source>
        <dbReference type="SAM" id="Coils"/>
    </source>
</evidence>
<proteinExistence type="predicted"/>
<gene>
    <name evidence="2" type="ORF">PVK06_040788</name>
</gene>
<keyword evidence="3" id="KW-1185">Reference proteome</keyword>
<feature type="coiled-coil region" evidence="1">
    <location>
        <begin position="7"/>
        <end position="131"/>
    </location>
</feature>
<evidence type="ECO:0000313" key="2">
    <source>
        <dbReference type="EMBL" id="KAK5786157.1"/>
    </source>
</evidence>
<comment type="caution">
    <text evidence="2">The sequence shown here is derived from an EMBL/GenBank/DDBJ whole genome shotgun (WGS) entry which is preliminary data.</text>
</comment>
<organism evidence="2 3">
    <name type="scientific">Gossypium arboreum</name>
    <name type="common">Tree cotton</name>
    <name type="synonym">Gossypium nanking</name>
    <dbReference type="NCBI Taxonomy" id="29729"/>
    <lineage>
        <taxon>Eukaryota</taxon>
        <taxon>Viridiplantae</taxon>
        <taxon>Streptophyta</taxon>
        <taxon>Embryophyta</taxon>
        <taxon>Tracheophyta</taxon>
        <taxon>Spermatophyta</taxon>
        <taxon>Magnoliopsida</taxon>
        <taxon>eudicotyledons</taxon>
        <taxon>Gunneridae</taxon>
        <taxon>Pentapetalae</taxon>
        <taxon>rosids</taxon>
        <taxon>malvids</taxon>
        <taxon>Malvales</taxon>
        <taxon>Malvaceae</taxon>
        <taxon>Malvoideae</taxon>
        <taxon>Gossypium</taxon>
    </lineage>
</organism>
<protein>
    <submittedName>
        <fullName evidence="2">Uncharacterized protein</fullName>
    </submittedName>
</protein>
<reference evidence="2 3" key="1">
    <citation type="submission" date="2023-03" db="EMBL/GenBank/DDBJ databases">
        <title>WGS of Gossypium arboreum.</title>
        <authorList>
            <person name="Yu D."/>
        </authorList>
    </citation>
    <scope>NUCLEOTIDE SEQUENCE [LARGE SCALE GENOMIC DNA]</scope>
    <source>
        <tissue evidence="2">Leaf</tissue>
    </source>
</reference>
<sequence>MKLGLDVNIHKLEVEKLRKGKNKAEEDSDSLKIDYKKLRMLIRTSSLARKDALKKSLLESQSERERLRARVVELEKSLHQHRSRNSVIKLKASLSKIEELKEKVEELETALRDSKIRVELLKANNDRCREQLHRSQD</sequence>
<dbReference type="EMBL" id="JARKNE010000011">
    <property type="protein sequence ID" value="KAK5786157.1"/>
    <property type="molecule type" value="Genomic_DNA"/>
</dbReference>
<accession>A0ABR0N6D4</accession>
<keyword evidence="1" id="KW-0175">Coiled coil</keyword>